<dbReference type="OMA" id="IITSMAM"/>
<feature type="compositionally biased region" description="Polar residues" evidence="1">
    <location>
        <begin position="8"/>
        <end position="19"/>
    </location>
</feature>
<dbReference type="PROSITE" id="PS50858">
    <property type="entry name" value="BSD"/>
    <property type="match status" value="1"/>
</dbReference>
<dbReference type="SMART" id="SM00751">
    <property type="entry name" value="BSD"/>
    <property type="match status" value="1"/>
</dbReference>
<proteinExistence type="predicted"/>
<dbReference type="OrthoDB" id="47923at2759"/>
<gene>
    <name evidence="3" type="ORF">CEY00_Acc29897</name>
</gene>
<dbReference type="Proteomes" id="UP000241394">
    <property type="component" value="Chromosome LG26"/>
</dbReference>
<dbReference type="PANTHER" id="PTHR31923:SF3">
    <property type="entry name" value="BSD DOMAIN-CONTAINING PROTEIN"/>
    <property type="match status" value="1"/>
</dbReference>
<sequence>MDVYSWFRRSSSRPQSTNNGEEEAIFGVTDQLIDFIKTLSLDTFNNFPLQDEEGANYGDGPGNVRKDLSEWQARHAMLVLSKVKEMSQLRFRLCPGRMKERQFWRIYFTLVKSYVAEYELRAIRLEKLRQMKTENENISDPSMHEVEMLETRSSALLEHNFDSPTHDIGTEKE</sequence>
<protein>
    <submittedName>
        <fullName evidence="3">Synapse-associated protein</fullName>
    </submittedName>
</protein>
<reference evidence="3 4" key="1">
    <citation type="submission" date="2017-07" db="EMBL/GenBank/DDBJ databases">
        <title>An improved, manually edited Actinidia chinensis var. chinensis (kiwifruit) genome highlights the challenges associated with draft genomes and gene prediction in plants.</title>
        <authorList>
            <person name="Pilkington S."/>
            <person name="Crowhurst R."/>
            <person name="Hilario E."/>
            <person name="Nardozza S."/>
            <person name="Fraser L."/>
            <person name="Peng Y."/>
            <person name="Gunaseelan K."/>
            <person name="Simpson R."/>
            <person name="Tahir J."/>
            <person name="Deroles S."/>
            <person name="Templeton K."/>
            <person name="Luo Z."/>
            <person name="Davy M."/>
            <person name="Cheng C."/>
            <person name="Mcneilage M."/>
            <person name="Scaglione D."/>
            <person name="Liu Y."/>
            <person name="Zhang Q."/>
            <person name="Datson P."/>
            <person name="De Silva N."/>
            <person name="Gardiner S."/>
            <person name="Bassett H."/>
            <person name="Chagne D."/>
            <person name="Mccallum J."/>
            <person name="Dzierzon H."/>
            <person name="Deng C."/>
            <person name="Wang Y.-Y."/>
            <person name="Barron N."/>
            <person name="Manako K."/>
            <person name="Bowen J."/>
            <person name="Foster T."/>
            <person name="Erridge Z."/>
            <person name="Tiffin H."/>
            <person name="Waite C."/>
            <person name="Davies K."/>
            <person name="Grierson E."/>
            <person name="Laing W."/>
            <person name="Kirk R."/>
            <person name="Chen X."/>
            <person name="Wood M."/>
            <person name="Montefiori M."/>
            <person name="Brummell D."/>
            <person name="Schwinn K."/>
            <person name="Catanach A."/>
            <person name="Fullerton C."/>
            <person name="Li D."/>
            <person name="Meiyalaghan S."/>
            <person name="Nieuwenhuizen N."/>
            <person name="Read N."/>
            <person name="Prakash R."/>
            <person name="Hunter D."/>
            <person name="Zhang H."/>
            <person name="Mckenzie M."/>
            <person name="Knabel M."/>
            <person name="Harris A."/>
            <person name="Allan A."/>
            <person name="Chen A."/>
            <person name="Janssen B."/>
            <person name="Plunkett B."/>
            <person name="Dwamena C."/>
            <person name="Voogd C."/>
            <person name="Leif D."/>
            <person name="Lafferty D."/>
            <person name="Souleyre E."/>
            <person name="Varkonyi-Gasic E."/>
            <person name="Gambi F."/>
            <person name="Hanley J."/>
            <person name="Yao J.-L."/>
            <person name="Cheung J."/>
            <person name="David K."/>
            <person name="Warren B."/>
            <person name="Marsh K."/>
            <person name="Snowden K."/>
            <person name="Lin-Wang K."/>
            <person name="Brian L."/>
            <person name="Martinez-Sanchez M."/>
            <person name="Wang M."/>
            <person name="Ileperuma N."/>
            <person name="Macnee N."/>
            <person name="Campin R."/>
            <person name="Mcatee P."/>
            <person name="Drummond R."/>
            <person name="Espley R."/>
            <person name="Ireland H."/>
            <person name="Wu R."/>
            <person name="Atkinson R."/>
            <person name="Karunairetnam S."/>
            <person name="Bulley S."/>
            <person name="Chunkath S."/>
            <person name="Hanley Z."/>
            <person name="Storey R."/>
            <person name="Thrimawithana A."/>
            <person name="Thomson S."/>
            <person name="David C."/>
            <person name="Testolin R."/>
        </authorList>
    </citation>
    <scope>NUCLEOTIDE SEQUENCE [LARGE SCALE GENOMIC DNA]</scope>
    <source>
        <strain evidence="4">cv. Red5</strain>
        <tissue evidence="3">Young leaf</tissue>
    </source>
</reference>
<dbReference type="Pfam" id="PF03909">
    <property type="entry name" value="BSD"/>
    <property type="match status" value="1"/>
</dbReference>
<organism evidence="3 4">
    <name type="scientific">Actinidia chinensis var. chinensis</name>
    <name type="common">Chinese soft-hair kiwi</name>
    <dbReference type="NCBI Taxonomy" id="1590841"/>
    <lineage>
        <taxon>Eukaryota</taxon>
        <taxon>Viridiplantae</taxon>
        <taxon>Streptophyta</taxon>
        <taxon>Embryophyta</taxon>
        <taxon>Tracheophyta</taxon>
        <taxon>Spermatophyta</taxon>
        <taxon>Magnoliopsida</taxon>
        <taxon>eudicotyledons</taxon>
        <taxon>Gunneridae</taxon>
        <taxon>Pentapetalae</taxon>
        <taxon>asterids</taxon>
        <taxon>Ericales</taxon>
        <taxon>Actinidiaceae</taxon>
        <taxon>Actinidia</taxon>
    </lineage>
</organism>
<dbReference type="EMBL" id="NKQK01000026">
    <property type="protein sequence ID" value="PSR89691.1"/>
    <property type="molecule type" value="Genomic_DNA"/>
</dbReference>
<name>A0A2R6PE60_ACTCC</name>
<comment type="caution">
    <text evidence="3">The sequence shown here is derived from an EMBL/GenBank/DDBJ whole genome shotgun (WGS) entry which is preliminary data.</text>
</comment>
<dbReference type="FunCoup" id="A0A2R6PE60">
    <property type="interactions" value="1335"/>
</dbReference>
<feature type="domain" description="BSD" evidence="2">
    <location>
        <begin position="70"/>
        <end position="115"/>
    </location>
</feature>
<accession>A0A2R6PE60</accession>
<dbReference type="InParanoid" id="A0A2R6PE60"/>
<dbReference type="InterPro" id="IPR035925">
    <property type="entry name" value="BSD_dom_sf"/>
</dbReference>
<dbReference type="PANTHER" id="PTHR31923">
    <property type="entry name" value="BSD DOMAIN-CONTAINING PROTEIN"/>
    <property type="match status" value="1"/>
</dbReference>
<dbReference type="Gene3D" id="1.10.3970.10">
    <property type="entry name" value="BSD domain"/>
    <property type="match status" value="1"/>
</dbReference>
<reference evidence="4" key="2">
    <citation type="journal article" date="2018" name="BMC Genomics">
        <title>A manually annotated Actinidia chinensis var. chinensis (kiwifruit) genome highlights the challenges associated with draft genomes and gene prediction in plants.</title>
        <authorList>
            <person name="Pilkington S.M."/>
            <person name="Crowhurst R."/>
            <person name="Hilario E."/>
            <person name="Nardozza S."/>
            <person name="Fraser L."/>
            <person name="Peng Y."/>
            <person name="Gunaseelan K."/>
            <person name="Simpson R."/>
            <person name="Tahir J."/>
            <person name="Deroles S.C."/>
            <person name="Templeton K."/>
            <person name="Luo Z."/>
            <person name="Davy M."/>
            <person name="Cheng C."/>
            <person name="McNeilage M."/>
            <person name="Scaglione D."/>
            <person name="Liu Y."/>
            <person name="Zhang Q."/>
            <person name="Datson P."/>
            <person name="De Silva N."/>
            <person name="Gardiner S.E."/>
            <person name="Bassett H."/>
            <person name="Chagne D."/>
            <person name="McCallum J."/>
            <person name="Dzierzon H."/>
            <person name="Deng C."/>
            <person name="Wang Y.Y."/>
            <person name="Barron L."/>
            <person name="Manako K."/>
            <person name="Bowen J."/>
            <person name="Foster T.M."/>
            <person name="Erridge Z.A."/>
            <person name="Tiffin H."/>
            <person name="Waite C.N."/>
            <person name="Davies K.M."/>
            <person name="Grierson E.P."/>
            <person name="Laing W.A."/>
            <person name="Kirk R."/>
            <person name="Chen X."/>
            <person name="Wood M."/>
            <person name="Montefiori M."/>
            <person name="Brummell D.A."/>
            <person name="Schwinn K.E."/>
            <person name="Catanach A."/>
            <person name="Fullerton C."/>
            <person name="Li D."/>
            <person name="Meiyalaghan S."/>
            <person name="Nieuwenhuizen N."/>
            <person name="Read N."/>
            <person name="Prakash R."/>
            <person name="Hunter D."/>
            <person name="Zhang H."/>
            <person name="McKenzie M."/>
            <person name="Knabel M."/>
            <person name="Harris A."/>
            <person name="Allan A.C."/>
            <person name="Gleave A."/>
            <person name="Chen A."/>
            <person name="Janssen B.J."/>
            <person name="Plunkett B."/>
            <person name="Ampomah-Dwamena C."/>
            <person name="Voogd C."/>
            <person name="Leif D."/>
            <person name="Lafferty D."/>
            <person name="Souleyre E.J.F."/>
            <person name="Varkonyi-Gasic E."/>
            <person name="Gambi F."/>
            <person name="Hanley J."/>
            <person name="Yao J.L."/>
            <person name="Cheung J."/>
            <person name="David K.M."/>
            <person name="Warren B."/>
            <person name="Marsh K."/>
            <person name="Snowden K.C."/>
            <person name="Lin-Wang K."/>
            <person name="Brian L."/>
            <person name="Martinez-Sanchez M."/>
            <person name="Wang M."/>
            <person name="Ileperuma N."/>
            <person name="Macnee N."/>
            <person name="Campin R."/>
            <person name="McAtee P."/>
            <person name="Drummond R.S.M."/>
            <person name="Espley R.V."/>
            <person name="Ireland H.S."/>
            <person name="Wu R."/>
            <person name="Atkinson R.G."/>
            <person name="Karunairetnam S."/>
            <person name="Bulley S."/>
            <person name="Chunkath S."/>
            <person name="Hanley Z."/>
            <person name="Storey R."/>
            <person name="Thrimawithana A.H."/>
            <person name="Thomson S."/>
            <person name="David C."/>
            <person name="Testolin R."/>
            <person name="Huang H."/>
            <person name="Hellens R.P."/>
            <person name="Schaffer R.J."/>
        </authorList>
    </citation>
    <scope>NUCLEOTIDE SEQUENCE [LARGE SCALE GENOMIC DNA]</scope>
    <source>
        <strain evidence="4">cv. Red5</strain>
    </source>
</reference>
<dbReference type="AlphaFoldDB" id="A0A2R6PE60"/>
<evidence type="ECO:0000313" key="3">
    <source>
        <dbReference type="EMBL" id="PSR89691.1"/>
    </source>
</evidence>
<evidence type="ECO:0000256" key="1">
    <source>
        <dbReference type="SAM" id="MobiDB-lite"/>
    </source>
</evidence>
<dbReference type="InterPro" id="IPR005607">
    <property type="entry name" value="BSD_dom"/>
</dbReference>
<evidence type="ECO:0000313" key="4">
    <source>
        <dbReference type="Proteomes" id="UP000241394"/>
    </source>
</evidence>
<evidence type="ECO:0000259" key="2">
    <source>
        <dbReference type="PROSITE" id="PS50858"/>
    </source>
</evidence>
<keyword evidence="4" id="KW-1185">Reference proteome</keyword>
<dbReference type="Gramene" id="PSR89691">
    <property type="protein sequence ID" value="PSR89691"/>
    <property type="gene ID" value="CEY00_Acc29897"/>
</dbReference>
<dbReference type="SUPFAM" id="SSF140383">
    <property type="entry name" value="BSD domain-like"/>
    <property type="match status" value="1"/>
</dbReference>
<feature type="region of interest" description="Disordered" evidence="1">
    <location>
        <begin position="1"/>
        <end position="21"/>
    </location>
</feature>